<evidence type="ECO:0000313" key="2">
    <source>
        <dbReference type="Proteomes" id="UP000032142"/>
    </source>
</evidence>
<proteinExistence type="predicted"/>
<keyword evidence="2" id="KW-1185">Reference proteome</keyword>
<dbReference type="EMBL" id="KN437042">
    <property type="protein sequence ID" value="KHG26516.1"/>
    <property type="molecule type" value="Genomic_DNA"/>
</dbReference>
<protein>
    <submittedName>
        <fullName evidence="1">Uncharacterized protein</fullName>
    </submittedName>
</protein>
<dbReference type="Proteomes" id="UP000032142">
    <property type="component" value="Unassembled WGS sequence"/>
</dbReference>
<dbReference type="AlphaFoldDB" id="A0A0B0PSY1"/>
<gene>
    <name evidence="1" type="ORF">F383_09535</name>
</gene>
<name>A0A0B0PSY1_GOSAR</name>
<reference evidence="2" key="1">
    <citation type="submission" date="2014-09" db="EMBL/GenBank/DDBJ databases">
        <authorList>
            <person name="Mudge J."/>
            <person name="Ramaraj T."/>
            <person name="Lindquist I.E."/>
            <person name="Bharti A.K."/>
            <person name="Sundararajan A."/>
            <person name="Cameron C.T."/>
            <person name="Woodward J.E."/>
            <person name="May G.D."/>
            <person name="Brubaker C."/>
            <person name="Broadhvest J."/>
            <person name="Wilkins T.A."/>
        </authorList>
    </citation>
    <scope>NUCLEOTIDE SEQUENCE</scope>
    <source>
        <strain evidence="2">cv. AKA8401</strain>
    </source>
</reference>
<evidence type="ECO:0000313" key="1">
    <source>
        <dbReference type="EMBL" id="KHG26516.1"/>
    </source>
</evidence>
<organism evidence="1 2">
    <name type="scientific">Gossypium arboreum</name>
    <name type="common">Tree cotton</name>
    <name type="synonym">Gossypium nanking</name>
    <dbReference type="NCBI Taxonomy" id="29729"/>
    <lineage>
        <taxon>Eukaryota</taxon>
        <taxon>Viridiplantae</taxon>
        <taxon>Streptophyta</taxon>
        <taxon>Embryophyta</taxon>
        <taxon>Tracheophyta</taxon>
        <taxon>Spermatophyta</taxon>
        <taxon>Magnoliopsida</taxon>
        <taxon>eudicotyledons</taxon>
        <taxon>Gunneridae</taxon>
        <taxon>Pentapetalae</taxon>
        <taxon>rosids</taxon>
        <taxon>malvids</taxon>
        <taxon>Malvales</taxon>
        <taxon>Malvaceae</taxon>
        <taxon>Malvoideae</taxon>
        <taxon>Gossypium</taxon>
    </lineage>
</organism>
<sequence length="41" mass="4803">MQRRPLCMFWKDCIVGSLTYCVREVGEPKRQNGVGFAIEKR</sequence>
<accession>A0A0B0PSY1</accession>